<dbReference type="AlphaFoldDB" id="A0A7W7QKB0"/>
<evidence type="ECO:0000313" key="1">
    <source>
        <dbReference type="EMBL" id="MBB4915157.1"/>
    </source>
</evidence>
<dbReference type="RefSeq" id="WP_312863603.1">
    <property type="nucleotide sequence ID" value="NZ_JACHJP010000002.1"/>
</dbReference>
<dbReference type="Proteomes" id="UP000552644">
    <property type="component" value="Unassembled WGS sequence"/>
</dbReference>
<dbReference type="Gene3D" id="2.115.10.20">
    <property type="entry name" value="Glycosyl hydrolase domain, family 43"/>
    <property type="match status" value="2"/>
</dbReference>
<dbReference type="SUPFAM" id="SSF75005">
    <property type="entry name" value="Arabinanase/levansucrase/invertase"/>
    <property type="match status" value="1"/>
</dbReference>
<reference evidence="1 2" key="1">
    <citation type="submission" date="2020-08" db="EMBL/GenBank/DDBJ databases">
        <title>Genomic Encyclopedia of Type Strains, Phase III (KMG-III): the genomes of soil and plant-associated and newly described type strains.</title>
        <authorList>
            <person name="Whitman W."/>
        </authorList>
    </citation>
    <scope>NUCLEOTIDE SEQUENCE [LARGE SCALE GENOMIC DNA]</scope>
    <source>
        <strain evidence="1 2">CECT 8840</strain>
    </source>
</reference>
<dbReference type="InterPro" id="IPR023296">
    <property type="entry name" value="Glyco_hydro_beta-prop_sf"/>
</dbReference>
<sequence>MSAAEALPTVDDVLTFDDLLPDPARSVVAVEPAQDAPGHWAGAPSAVAADGLIYLAYRLRRPVGEGRGYAVVVARSGDGERFEPLVTITQQEMDTESLERPTLVRTPQGRWRLYLSCATHGTKHWRVEVLEADDPSGFDPARRQVVLPGDPKTGVKDPVIVRRGGLWHLWASCHPLTDPEEADRMVSDYATSADGIEWTWQGTALSGRPGLWDARGTRVASVRFVGDQVVALYDGRASAQENYEERTGVATGTDPAELTPLGTEAAAFSPHAGGGLRYVEIVDLPEGGRRLYYEYTRADGAHELRTELR</sequence>
<gene>
    <name evidence="1" type="ORF">FHS44_002242</name>
</gene>
<comment type="caution">
    <text evidence="1">The sequence shown here is derived from an EMBL/GenBank/DDBJ whole genome shotgun (WGS) entry which is preliminary data.</text>
</comment>
<accession>A0A7W7QKB0</accession>
<dbReference type="EMBL" id="JACHJP010000002">
    <property type="protein sequence ID" value="MBB4915157.1"/>
    <property type="molecule type" value="Genomic_DNA"/>
</dbReference>
<organism evidence="1 2">
    <name type="scientific">Streptosporangium saharense</name>
    <dbReference type="NCBI Taxonomy" id="1706840"/>
    <lineage>
        <taxon>Bacteria</taxon>
        <taxon>Bacillati</taxon>
        <taxon>Actinomycetota</taxon>
        <taxon>Actinomycetes</taxon>
        <taxon>Streptosporangiales</taxon>
        <taxon>Streptosporangiaceae</taxon>
        <taxon>Streptosporangium</taxon>
    </lineage>
</organism>
<protein>
    <submittedName>
        <fullName evidence="1">Uncharacterized protein</fullName>
    </submittedName>
</protein>
<keyword evidence="2" id="KW-1185">Reference proteome</keyword>
<name>A0A7W7QKB0_9ACTN</name>
<proteinExistence type="predicted"/>
<evidence type="ECO:0000313" key="2">
    <source>
        <dbReference type="Proteomes" id="UP000552644"/>
    </source>
</evidence>